<evidence type="ECO:0000313" key="3">
    <source>
        <dbReference type="EMBL" id="KZT74419.1"/>
    </source>
</evidence>
<feature type="region of interest" description="Disordered" evidence="1">
    <location>
        <begin position="107"/>
        <end position="127"/>
    </location>
</feature>
<accession>A0A165U5F0</accession>
<evidence type="ECO:0000256" key="1">
    <source>
        <dbReference type="SAM" id="MobiDB-lite"/>
    </source>
</evidence>
<organism evidence="3 4">
    <name type="scientific">Daedalea quercina L-15889</name>
    <dbReference type="NCBI Taxonomy" id="1314783"/>
    <lineage>
        <taxon>Eukaryota</taxon>
        <taxon>Fungi</taxon>
        <taxon>Dikarya</taxon>
        <taxon>Basidiomycota</taxon>
        <taxon>Agaricomycotina</taxon>
        <taxon>Agaricomycetes</taxon>
        <taxon>Polyporales</taxon>
        <taxon>Fomitopsis</taxon>
    </lineage>
</organism>
<keyword evidence="2" id="KW-0812">Transmembrane</keyword>
<dbReference type="AlphaFoldDB" id="A0A165U5F0"/>
<reference evidence="3 4" key="1">
    <citation type="journal article" date="2016" name="Mol. Biol. Evol.">
        <title>Comparative Genomics of Early-Diverging Mushroom-Forming Fungi Provides Insights into the Origins of Lignocellulose Decay Capabilities.</title>
        <authorList>
            <person name="Nagy L.G."/>
            <person name="Riley R."/>
            <person name="Tritt A."/>
            <person name="Adam C."/>
            <person name="Daum C."/>
            <person name="Floudas D."/>
            <person name="Sun H."/>
            <person name="Yadav J.S."/>
            <person name="Pangilinan J."/>
            <person name="Larsson K.H."/>
            <person name="Matsuura K."/>
            <person name="Barry K."/>
            <person name="Labutti K."/>
            <person name="Kuo R."/>
            <person name="Ohm R.A."/>
            <person name="Bhattacharya S.S."/>
            <person name="Shirouzu T."/>
            <person name="Yoshinaga Y."/>
            <person name="Martin F.M."/>
            <person name="Grigoriev I.V."/>
            <person name="Hibbett D.S."/>
        </authorList>
    </citation>
    <scope>NUCLEOTIDE SEQUENCE [LARGE SCALE GENOMIC DNA]</scope>
    <source>
        <strain evidence="3 4">L-15889</strain>
    </source>
</reference>
<dbReference type="OrthoDB" id="3266871at2759"/>
<keyword evidence="4" id="KW-1185">Reference proteome</keyword>
<gene>
    <name evidence="3" type="ORF">DAEQUDRAFT_720583</name>
</gene>
<evidence type="ECO:0000256" key="2">
    <source>
        <dbReference type="SAM" id="Phobius"/>
    </source>
</evidence>
<keyword evidence="2" id="KW-0472">Membrane</keyword>
<feature type="transmembrane region" description="Helical" evidence="2">
    <location>
        <begin position="12"/>
        <end position="30"/>
    </location>
</feature>
<keyword evidence="2" id="KW-1133">Transmembrane helix</keyword>
<feature type="transmembrane region" description="Helical" evidence="2">
    <location>
        <begin position="77"/>
        <end position="97"/>
    </location>
</feature>
<evidence type="ECO:0000313" key="4">
    <source>
        <dbReference type="Proteomes" id="UP000076727"/>
    </source>
</evidence>
<name>A0A165U5F0_9APHY</name>
<dbReference type="Proteomes" id="UP000076727">
    <property type="component" value="Unassembled WGS sequence"/>
</dbReference>
<proteinExistence type="predicted"/>
<dbReference type="STRING" id="1314783.A0A165U5F0"/>
<feature type="transmembrane region" description="Helical" evidence="2">
    <location>
        <begin position="42"/>
        <end position="61"/>
    </location>
</feature>
<sequence length="154" mass="17373">MSTTTPLFRDRTVRSVTSAALAAFAAHFLTRMIPNTMHTYNLMQSSVAMLALASLSILVVMHHRRNGQFLTQTQEEIILIAAFGFFWLAILVAWRAFTAQPGHGELAPVPSTSHSRRPTAVSGRREPGFTRTARRQYGCTDDSWYCVVDEYSWY</sequence>
<dbReference type="EMBL" id="KV429033">
    <property type="protein sequence ID" value="KZT74419.1"/>
    <property type="molecule type" value="Genomic_DNA"/>
</dbReference>
<protein>
    <submittedName>
        <fullName evidence="3">Uncharacterized protein</fullName>
    </submittedName>
</protein>